<comment type="subcellular location">
    <subcellularLocation>
        <location evidence="5">Cytoplasm</location>
    </subcellularLocation>
</comment>
<evidence type="ECO:0000256" key="3">
    <source>
        <dbReference type="ARBA" id="ARBA00022679"/>
    </source>
</evidence>
<dbReference type="GO" id="GO:0042802">
    <property type="term" value="F:identical protein binding"/>
    <property type="evidence" value="ECO:0007669"/>
    <property type="project" value="TreeGrafter"/>
</dbReference>
<comment type="pathway">
    <text evidence="5">Amino-acid biosynthesis; L-arginine biosynthesis; N(2)-acetyl-L-ornithine from L-glutamate: step 4/4.</text>
</comment>
<dbReference type="CDD" id="cd00610">
    <property type="entry name" value="OAT_like"/>
    <property type="match status" value="1"/>
</dbReference>
<evidence type="ECO:0000313" key="6">
    <source>
        <dbReference type="EMBL" id="AXC14850.1"/>
    </source>
</evidence>
<feature type="binding site" evidence="5">
    <location>
        <position position="288"/>
    </location>
    <ligand>
        <name>N(2)-acetyl-L-ornithine</name>
        <dbReference type="ChEBI" id="CHEBI:57805"/>
    </ligand>
</feature>
<comment type="cofactor">
    <cofactor evidence="5">
        <name>pyridoxal 5'-phosphate</name>
        <dbReference type="ChEBI" id="CHEBI:597326"/>
    </cofactor>
    <text evidence="5">Binds 1 pyridoxal phosphate per subunit.</text>
</comment>
<feature type="binding site" evidence="5">
    <location>
        <begin position="231"/>
        <end position="234"/>
    </location>
    <ligand>
        <name>pyridoxal 5'-phosphate</name>
        <dbReference type="ChEBI" id="CHEBI:597326"/>
    </ligand>
</feature>
<keyword evidence="4 5" id="KW-0663">Pyridoxal phosphate</keyword>
<dbReference type="PROSITE" id="PS00600">
    <property type="entry name" value="AA_TRANSFER_CLASS_3"/>
    <property type="match status" value="1"/>
</dbReference>
<evidence type="ECO:0000256" key="2">
    <source>
        <dbReference type="ARBA" id="ARBA00022605"/>
    </source>
</evidence>
<feature type="binding site" evidence="5">
    <location>
        <begin position="110"/>
        <end position="111"/>
    </location>
    <ligand>
        <name>pyridoxal 5'-phosphate</name>
        <dbReference type="ChEBI" id="CHEBI:597326"/>
    </ligand>
</feature>
<protein>
    <recommendedName>
        <fullName evidence="5">Acetylornithine aminotransferase</fullName>
        <shortName evidence="5">ACOAT</shortName>
        <ecNumber evidence="5">2.6.1.11</ecNumber>
    </recommendedName>
</protein>
<evidence type="ECO:0000256" key="4">
    <source>
        <dbReference type="ARBA" id="ARBA00022898"/>
    </source>
</evidence>
<organism evidence="6 7">
    <name type="scientific">Acidisarcina polymorpha</name>
    <dbReference type="NCBI Taxonomy" id="2211140"/>
    <lineage>
        <taxon>Bacteria</taxon>
        <taxon>Pseudomonadati</taxon>
        <taxon>Acidobacteriota</taxon>
        <taxon>Terriglobia</taxon>
        <taxon>Terriglobales</taxon>
        <taxon>Acidobacteriaceae</taxon>
        <taxon>Acidisarcina</taxon>
    </lineage>
</organism>
<dbReference type="GO" id="GO:0003992">
    <property type="term" value="F:N2-acetyl-L-ornithine:2-oxoglutarate 5-aminotransferase activity"/>
    <property type="evidence" value="ECO:0007669"/>
    <property type="project" value="UniProtKB-UniRule"/>
</dbReference>
<dbReference type="EMBL" id="CP030840">
    <property type="protein sequence ID" value="AXC14850.1"/>
    <property type="molecule type" value="Genomic_DNA"/>
</dbReference>
<dbReference type="NCBIfam" id="TIGR00707">
    <property type="entry name" value="argD"/>
    <property type="match status" value="1"/>
</dbReference>
<name>A0A2Z5G7A5_9BACT</name>
<feature type="binding site" evidence="5">
    <location>
        <position position="146"/>
    </location>
    <ligand>
        <name>pyridoxal 5'-phosphate</name>
        <dbReference type="ChEBI" id="CHEBI:597326"/>
    </ligand>
</feature>
<dbReference type="InterPro" id="IPR015422">
    <property type="entry name" value="PyrdxlP-dep_Trfase_small"/>
</dbReference>
<keyword evidence="5" id="KW-0055">Arginine biosynthesis</keyword>
<dbReference type="Proteomes" id="UP000253606">
    <property type="component" value="Chromosome"/>
</dbReference>
<comment type="catalytic activity">
    <reaction evidence="5">
        <text>N(2)-acetyl-L-ornithine + 2-oxoglutarate = N-acetyl-L-glutamate 5-semialdehyde + L-glutamate</text>
        <dbReference type="Rhea" id="RHEA:18049"/>
        <dbReference type="ChEBI" id="CHEBI:16810"/>
        <dbReference type="ChEBI" id="CHEBI:29123"/>
        <dbReference type="ChEBI" id="CHEBI:29985"/>
        <dbReference type="ChEBI" id="CHEBI:57805"/>
        <dbReference type="EC" id="2.6.1.11"/>
    </reaction>
</comment>
<gene>
    <name evidence="5" type="primary">argD</name>
    <name evidence="6" type="ORF">ACPOL_5602</name>
</gene>
<dbReference type="PANTHER" id="PTHR11986">
    <property type="entry name" value="AMINOTRANSFERASE CLASS III"/>
    <property type="match status" value="1"/>
</dbReference>
<dbReference type="InterPro" id="IPR050103">
    <property type="entry name" value="Class-III_PLP-dep_AT"/>
</dbReference>
<evidence type="ECO:0000256" key="5">
    <source>
        <dbReference type="HAMAP-Rule" id="MF_01107"/>
    </source>
</evidence>
<comment type="subunit">
    <text evidence="5">Homodimer.</text>
</comment>
<comment type="similarity">
    <text evidence="5">Belongs to the class-III pyridoxal-phosphate-dependent aminotransferase family. ArgD subfamily.</text>
</comment>
<keyword evidence="7" id="KW-1185">Reference proteome</keyword>
<dbReference type="GO" id="GO:0006526">
    <property type="term" value="P:L-arginine biosynthetic process"/>
    <property type="evidence" value="ECO:0007669"/>
    <property type="project" value="UniProtKB-UniRule"/>
</dbReference>
<dbReference type="Gene3D" id="3.90.1150.10">
    <property type="entry name" value="Aspartate Aminotransferase, domain 1"/>
    <property type="match status" value="1"/>
</dbReference>
<dbReference type="InterPro" id="IPR005814">
    <property type="entry name" value="Aminotrans_3"/>
</dbReference>
<dbReference type="GO" id="GO:0005737">
    <property type="term" value="C:cytoplasm"/>
    <property type="evidence" value="ECO:0007669"/>
    <property type="project" value="UniProtKB-SubCell"/>
</dbReference>
<keyword evidence="3 5" id="KW-0808">Transferase</keyword>
<dbReference type="SUPFAM" id="SSF53383">
    <property type="entry name" value="PLP-dependent transferases"/>
    <property type="match status" value="1"/>
</dbReference>
<comment type="miscellaneous">
    <text evidence="5">May also have succinyldiaminopimelate aminotransferase activity, thus carrying out the corresponding step in lysine biosynthesis.</text>
</comment>
<feature type="modified residue" description="N6-(pyridoxal phosphate)lysine" evidence="5">
    <location>
        <position position="260"/>
    </location>
</feature>
<keyword evidence="5" id="KW-0963">Cytoplasm</keyword>
<dbReference type="InterPro" id="IPR049704">
    <property type="entry name" value="Aminotrans_3_PPA_site"/>
</dbReference>
<dbReference type="AlphaFoldDB" id="A0A2Z5G7A5"/>
<dbReference type="RefSeq" id="WP_114209539.1">
    <property type="nucleotide sequence ID" value="NZ_CP030840.1"/>
</dbReference>
<dbReference type="HAMAP" id="MF_01107">
    <property type="entry name" value="ArgD_aminotrans_3"/>
    <property type="match status" value="1"/>
</dbReference>
<dbReference type="OrthoDB" id="9807885at2"/>
<evidence type="ECO:0000256" key="1">
    <source>
        <dbReference type="ARBA" id="ARBA00022576"/>
    </source>
</evidence>
<dbReference type="InterPro" id="IPR004636">
    <property type="entry name" value="AcOrn/SuccOrn_fam"/>
</dbReference>
<feature type="binding site" evidence="5">
    <location>
        <position position="289"/>
    </location>
    <ligand>
        <name>pyridoxal 5'-phosphate</name>
        <dbReference type="ChEBI" id="CHEBI:597326"/>
    </ligand>
</feature>
<feature type="binding site" evidence="5">
    <location>
        <position position="149"/>
    </location>
    <ligand>
        <name>N(2)-acetyl-L-ornithine</name>
        <dbReference type="ChEBI" id="CHEBI:57805"/>
    </ligand>
</feature>
<keyword evidence="1 5" id="KW-0032">Aminotransferase</keyword>
<dbReference type="InterPro" id="IPR015424">
    <property type="entry name" value="PyrdxlP-dep_Trfase"/>
</dbReference>
<sequence length="423" mass="45334">MSSPRKEMEQLKAAEAKLLLSTYERNPILFTGGEGVYLEDEQGIRYLDLLSGIGVNALGYGHPAIEAAIAAQSKKLIHISNLFFHPGQAELALRLTEMSGLDRAFFCNSGTEAWEAAMKVARAYAGLLRNEGKSIGTKFLAIENSFHGRTFGSVSTTHKAKYREPFGPVVPGVDFVRFNDVDDLRGKFSTDVCAILLEPIQGEGGIRPVSQEFFAAARELTQSTGALLIADEIQSGLGRTGKWFAYQHYGIQPDITTLAKPLAGGLPLGAMLCTEGVSRAIHPGMHGTTFGGGPLACAVAIAVIDTIKATGLLDHVTATGAAFKEGLAALQAKHSSIVDVRGEGLMLAAQLNSAELAKSVLAQMFDRHILINRTDETVLRFLPPFILQAEHVQAALHALDEILMGIEVATNQQSHETVSQGGR</sequence>
<dbReference type="PANTHER" id="PTHR11986:SF79">
    <property type="entry name" value="ACETYLORNITHINE AMINOTRANSFERASE, MITOCHONDRIAL"/>
    <property type="match status" value="1"/>
</dbReference>
<accession>A0A2Z5G7A5</accession>
<dbReference type="UniPathway" id="UPA00068">
    <property type="reaction ID" value="UER00109"/>
</dbReference>
<dbReference type="KEGG" id="abas:ACPOL_5602"/>
<evidence type="ECO:0000313" key="7">
    <source>
        <dbReference type="Proteomes" id="UP000253606"/>
    </source>
</evidence>
<keyword evidence="2 5" id="KW-0028">Amino-acid biosynthesis</keyword>
<dbReference type="GO" id="GO:0030170">
    <property type="term" value="F:pyridoxal phosphate binding"/>
    <property type="evidence" value="ECO:0007669"/>
    <property type="project" value="InterPro"/>
</dbReference>
<reference evidence="6 7" key="1">
    <citation type="journal article" date="2018" name="Front. Microbiol.">
        <title>Hydrolytic Capabilities as a Key to Environmental Success: Chitinolytic and Cellulolytic Acidobacteria From Acidic Sub-arctic Soils and Boreal Peatlands.</title>
        <authorList>
            <person name="Belova S.E."/>
            <person name="Ravin N.V."/>
            <person name="Pankratov T.A."/>
            <person name="Rakitin A.L."/>
            <person name="Ivanova A.A."/>
            <person name="Beletsky A.V."/>
            <person name="Mardanov A.V."/>
            <person name="Sinninghe Damste J.S."/>
            <person name="Dedysh S.N."/>
        </authorList>
    </citation>
    <scope>NUCLEOTIDE SEQUENCE [LARGE SCALE GENOMIC DNA]</scope>
    <source>
        <strain evidence="6 7">SBC82</strain>
    </source>
</reference>
<dbReference type="PIRSF" id="PIRSF000521">
    <property type="entry name" value="Transaminase_4ab_Lys_Orn"/>
    <property type="match status" value="1"/>
</dbReference>
<dbReference type="InterPro" id="IPR015421">
    <property type="entry name" value="PyrdxlP-dep_Trfase_major"/>
</dbReference>
<dbReference type="Pfam" id="PF00202">
    <property type="entry name" value="Aminotran_3"/>
    <property type="match status" value="1"/>
</dbReference>
<dbReference type="NCBIfam" id="NF002325">
    <property type="entry name" value="PRK01278.1"/>
    <property type="match status" value="1"/>
</dbReference>
<dbReference type="EC" id="2.6.1.11" evidence="5"/>
<dbReference type="Gene3D" id="3.40.640.10">
    <property type="entry name" value="Type I PLP-dependent aspartate aminotransferase-like (Major domain)"/>
    <property type="match status" value="1"/>
</dbReference>
<dbReference type="FunFam" id="3.40.640.10:FF:000004">
    <property type="entry name" value="Acetylornithine aminotransferase"/>
    <property type="match status" value="1"/>
</dbReference>
<proteinExistence type="inferred from homology"/>